<evidence type="ECO:0000256" key="8">
    <source>
        <dbReference type="SAM" id="Phobius"/>
    </source>
</evidence>
<accession>A0A955LGQ1</accession>
<comment type="subcellular location">
    <subcellularLocation>
        <location evidence="1">Cell inner membrane</location>
        <topology evidence="1">Multi-pass membrane protein</topology>
    </subcellularLocation>
</comment>
<feature type="transmembrane region" description="Helical" evidence="8">
    <location>
        <begin position="118"/>
        <end position="138"/>
    </location>
</feature>
<keyword evidence="3" id="KW-1003">Cell membrane</keyword>
<evidence type="ECO:0000256" key="7">
    <source>
        <dbReference type="ARBA" id="ARBA00023136"/>
    </source>
</evidence>
<reference evidence="9" key="2">
    <citation type="journal article" date="2021" name="Microbiome">
        <title>Successional dynamics and alternative stable states in a saline activated sludge microbial community over 9 years.</title>
        <authorList>
            <person name="Wang Y."/>
            <person name="Ye J."/>
            <person name="Ju F."/>
            <person name="Liu L."/>
            <person name="Boyd J.A."/>
            <person name="Deng Y."/>
            <person name="Parks D.H."/>
            <person name="Jiang X."/>
            <person name="Yin X."/>
            <person name="Woodcroft B.J."/>
            <person name="Tyson G.W."/>
            <person name="Hugenholtz P."/>
            <person name="Polz M.F."/>
            <person name="Zhang T."/>
        </authorList>
    </citation>
    <scope>NUCLEOTIDE SEQUENCE</scope>
    <source>
        <strain evidence="9">HKST-UBA01</strain>
    </source>
</reference>
<protein>
    <recommendedName>
        <fullName evidence="11">Amino acid permease</fullName>
    </recommendedName>
</protein>
<comment type="caution">
    <text evidence="9">The sequence shown here is derived from an EMBL/GenBank/DDBJ whole genome shotgun (WGS) entry which is preliminary data.</text>
</comment>
<feature type="transmembrane region" description="Helical" evidence="8">
    <location>
        <begin position="34"/>
        <end position="56"/>
    </location>
</feature>
<keyword evidence="7 8" id="KW-0472">Membrane</keyword>
<dbReference type="AlphaFoldDB" id="A0A955LGQ1"/>
<reference evidence="9" key="1">
    <citation type="submission" date="2020-04" db="EMBL/GenBank/DDBJ databases">
        <authorList>
            <person name="Zhang T."/>
        </authorList>
    </citation>
    <scope>NUCLEOTIDE SEQUENCE</scope>
    <source>
        <strain evidence="9">HKST-UBA01</strain>
    </source>
</reference>
<evidence type="ECO:0000256" key="4">
    <source>
        <dbReference type="ARBA" id="ARBA00022519"/>
    </source>
</evidence>
<dbReference type="GO" id="GO:0015179">
    <property type="term" value="F:L-amino acid transmembrane transporter activity"/>
    <property type="evidence" value="ECO:0007669"/>
    <property type="project" value="TreeGrafter"/>
</dbReference>
<evidence type="ECO:0000256" key="2">
    <source>
        <dbReference type="ARBA" id="ARBA00022448"/>
    </source>
</evidence>
<dbReference type="GO" id="GO:0005886">
    <property type="term" value="C:plasma membrane"/>
    <property type="evidence" value="ECO:0007669"/>
    <property type="project" value="UniProtKB-SubCell"/>
</dbReference>
<evidence type="ECO:0000256" key="1">
    <source>
        <dbReference type="ARBA" id="ARBA00004429"/>
    </source>
</evidence>
<feature type="transmembrane region" description="Helical" evidence="8">
    <location>
        <begin position="145"/>
        <end position="165"/>
    </location>
</feature>
<organism evidence="9 10">
    <name type="scientific">candidate division WWE3 bacterium</name>
    <dbReference type="NCBI Taxonomy" id="2053526"/>
    <lineage>
        <taxon>Bacteria</taxon>
        <taxon>Katanobacteria</taxon>
    </lineage>
</organism>
<gene>
    <name evidence="9" type="ORF">KC571_01120</name>
</gene>
<keyword evidence="4" id="KW-0997">Cell inner membrane</keyword>
<feature type="transmembrane region" description="Helical" evidence="8">
    <location>
        <begin position="87"/>
        <end position="112"/>
    </location>
</feature>
<dbReference type="Gene3D" id="1.20.1740.10">
    <property type="entry name" value="Amino acid/polyamine transporter I"/>
    <property type="match status" value="1"/>
</dbReference>
<feature type="non-terminal residue" evidence="9">
    <location>
        <position position="211"/>
    </location>
</feature>
<feature type="transmembrane region" description="Helical" evidence="8">
    <location>
        <begin position="177"/>
        <end position="197"/>
    </location>
</feature>
<evidence type="ECO:0000256" key="3">
    <source>
        <dbReference type="ARBA" id="ARBA00022475"/>
    </source>
</evidence>
<dbReference type="Pfam" id="PF03222">
    <property type="entry name" value="Trp_Tyr_perm"/>
    <property type="match status" value="1"/>
</dbReference>
<dbReference type="InterPro" id="IPR018227">
    <property type="entry name" value="Amino_acid_transport_2"/>
</dbReference>
<proteinExistence type="predicted"/>
<evidence type="ECO:0000256" key="6">
    <source>
        <dbReference type="ARBA" id="ARBA00022989"/>
    </source>
</evidence>
<keyword evidence="5 8" id="KW-0812">Transmembrane</keyword>
<dbReference type="Proteomes" id="UP000701698">
    <property type="component" value="Unassembled WGS sequence"/>
</dbReference>
<evidence type="ECO:0000313" key="10">
    <source>
        <dbReference type="Proteomes" id="UP000701698"/>
    </source>
</evidence>
<evidence type="ECO:0008006" key="11">
    <source>
        <dbReference type="Google" id="ProtNLM"/>
    </source>
</evidence>
<dbReference type="EMBL" id="JAGQKX010000017">
    <property type="protein sequence ID" value="MCA9389977.1"/>
    <property type="molecule type" value="Genomic_DNA"/>
</dbReference>
<evidence type="ECO:0000313" key="9">
    <source>
        <dbReference type="EMBL" id="MCA9389977.1"/>
    </source>
</evidence>
<dbReference type="PANTHER" id="PTHR22950">
    <property type="entry name" value="AMINO ACID TRANSPORTER"/>
    <property type="match status" value="1"/>
</dbReference>
<keyword evidence="2" id="KW-0813">Transport</keyword>
<keyword evidence="6 8" id="KW-1133">Transmembrane helix</keyword>
<sequence length="211" mass="22964">MNAKNSLYPAIFTLIGTTIGAGILALPYTFMQSGFLVGAISLGIVFVITLLLNLFYAEILVHVKEKHQFAGYANTFFGRKGKIIATLGLMIGAYGALLAYTIQIGIFLHTLIPSVGAFHFSIGFYIVSSLLILVSLNWFSMIETLMVSGLLLLMGIIIISGVPHITWSNYAQTSSDLTSLLLPYGVLLFAFSGYSVIPEIGQLTDYDTYKL</sequence>
<evidence type="ECO:0000256" key="5">
    <source>
        <dbReference type="ARBA" id="ARBA00022692"/>
    </source>
</evidence>
<feature type="transmembrane region" description="Helical" evidence="8">
    <location>
        <begin position="7"/>
        <end position="28"/>
    </location>
</feature>
<name>A0A955LGQ1_UNCKA</name>